<comment type="caution">
    <text evidence="1">The sequence shown here is derived from an EMBL/GenBank/DDBJ whole genome shotgun (WGS) entry which is preliminary data.</text>
</comment>
<accession>A0AAV3Z9D5</accession>
<gene>
    <name evidence="1" type="ORF">PoB_001763700</name>
</gene>
<evidence type="ECO:0000313" key="2">
    <source>
        <dbReference type="Proteomes" id="UP000735302"/>
    </source>
</evidence>
<evidence type="ECO:0000313" key="1">
    <source>
        <dbReference type="EMBL" id="GFN91131.1"/>
    </source>
</evidence>
<proteinExistence type="predicted"/>
<protein>
    <submittedName>
        <fullName evidence="1">Uncharacterized protein</fullName>
    </submittedName>
</protein>
<organism evidence="1 2">
    <name type="scientific">Plakobranchus ocellatus</name>
    <dbReference type="NCBI Taxonomy" id="259542"/>
    <lineage>
        <taxon>Eukaryota</taxon>
        <taxon>Metazoa</taxon>
        <taxon>Spiralia</taxon>
        <taxon>Lophotrochozoa</taxon>
        <taxon>Mollusca</taxon>
        <taxon>Gastropoda</taxon>
        <taxon>Heterobranchia</taxon>
        <taxon>Euthyneura</taxon>
        <taxon>Panpulmonata</taxon>
        <taxon>Sacoglossa</taxon>
        <taxon>Placobranchoidea</taxon>
        <taxon>Plakobranchidae</taxon>
        <taxon>Plakobranchus</taxon>
    </lineage>
</organism>
<name>A0AAV3Z9D5_9GAST</name>
<sequence length="107" mass="12463">MFRKSAISHKLFRLTVSKQLVNRYSMHFHITREKKITDLEWTLAQHHTRTVFPVEQRPAGSPLKSKVKTSANEAKETRDSCAECQIYLYKDYILAVALGCVPLYHKQ</sequence>
<keyword evidence="2" id="KW-1185">Reference proteome</keyword>
<dbReference type="Proteomes" id="UP000735302">
    <property type="component" value="Unassembled WGS sequence"/>
</dbReference>
<reference evidence="1 2" key="1">
    <citation type="journal article" date="2021" name="Elife">
        <title>Chloroplast acquisition without the gene transfer in kleptoplastic sea slugs, Plakobranchus ocellatus.</title>
        <authorList>
            <person name="Maeda T."/>
            <person name="Takahashi S."/>
            <person name="Yoshida T."/>
            <person name="Shimamura S."/>
            <person name="Takaki Y."/>
            <person name="Nagai Y."/>
            <person name="Toyoda A."/>
            <person name="Suzuki Y."/>
            <person name="Arimoto A."/>
            <person name="Ishii H."/>
            <person name="Satoh N."/>
            <person name="Nishiyama T."/>
            <person name="Hasebe M."/>
            <person name="Maruyama T."/>
            <person name="Minagawa J."/>
            <person name="Obokata J."/>
            <person name="Shigenobu S."/>
        </authorList>
    </citation>
    <scope>NUCLEOTIDE SEQUENCE [LARGE SCALE GENOMIC DNA]</scope>
</reference>
<dbReference type="EMBL" id="BLXT01002101">
    <property type="protein sequence ID" value="GFN91131.1"/>
    <property type="molecule type" value="Genomic_DNA"/>
</dbReference>
<dbReference type="AlphaFoldDB" id="A0AAV3Z9D5"/>